<organism evidence="2 3">
    <name type="scientific">Ceratodon purpureus</name>
    <name type="common">Fire moss</name>
    <name type="synonym">Dicranum purpureum</name>
    <dbReference type="NCBI Taxonomy" id="3225"/>
    <lineage>
        <taxon>Eukaryota</taxon>
        <taxon>Viridiplantae</taxon>
        <taxon>Streptophyta</taxon>
        <taxon>Embryophyta</taxon>
        <taxon>Bryophyta</taxon>
        <taxon>Bryophytina</taxon>
        <taxon>Bryopsida</taxon>
        <taxon>Dicranidae</taxon>
        <taxon>Pseudoditrichales</taxon>
        <taxon>Ditrichaceae</taxon>
        <taxon>Ceratodon</taxon>
    </lineage>
</organism>
<comment type="caution">
    <text evidence="2">The sequence shown here is derived from an EMBL/GenBank/DDBJ whole genome shotgun (WGS) entry which is preliminary data.</text>
</comment>
<dbReference type="AlphaFoldDB" id="A0A8T0IX29"/>
<name>A0A8T0IX29_CERPU</name>
<dbReference type="EMBL" id="CM026422">
    <property type="protein sequence ID" value="KAG0586903.1"/>
    <property type="molecule type" value="Genomic_DNA"/>
</dbReference>
<reference evidence="2" key="1">
    <citation type="submission" date="2020-06" db="EMBL/GenBank/DDBJ databases">
        <title>WGS assembly of Ceratodon purpureus strain R40.</title>
        <authorList>
            <person name="Carey S.B."/>
            <person name="Jenkins J."/>
            <person name="Shu S."/>
            <person name="Lovell J.T."/>
            <person name="Sreedasyam A."/>
            <person name="Maumus F."/>
            <person name="Tiley G.P."/>
            <person name="Fernandez-Pozo N."/>
            <person name="Barry K."/>
            <person name="Chen C."/>
            <person name="Wang M."/>
            <person name="Lipzen A."/>
            <person name="Daum C."/>
            <person name="Saski C.A."/>
            <person name="Payton A.C."/>
            <person name="Mcbreen J.C."/>
            <person name="Conrad R.E."/>
            <person name="Kollar L.M."/>
            <person name="Olsson S."/>
            <person name="Huttunen S."/>
            <person name="Landis J.B."/>
            <person name="Wickett N.J."/>
            <person name="Johnson M.G."/>
            <person name="Rensing S.A."/>
            <person name="Grimwood J."/>
            <person name="Schmutz J."/>
            <person name="Mcdaniel S.F."/>
        </authorList>
    </citation>
    <scope>NUCLEOTIDE SEQUENCE</scope>
    <source>
        <strain evidence="2">R40</strain>
    </source>
</reference>
<feature type="region of interest" description="Disordered" evidence="1">
    <location>
        <begin position="29"/>
        <end position="69"/>
    </location>
</feature>
<protein>
    <submittedName>
        <fullName evidence="2">Uncharacterized protein</fullName>
    </submittedName>
</protein>
<sequence>MIGEGPKTATKRALAAITPSLPFLVPLIEPGNGLMSPHQGSTPALLRSPSAANFRPGSRSQPAGSRSGVCSLAPSTGHCGVACSRGGASRVWGCSGGGRGAS</sequence>
<proteinExistence type="predicted"/>
<gene>
    <name evidence="2" type="ORF">KC19_2G126100</name>
</gene>
<evidence type="ECO:0000313" key="2">
    <source>
        <dbReference type="EMBL" id="KAG0586903.1"/>
    </source>
</evidence>
<evidence type="ECO:0000256" key="1">
    <source>
        <dbReference type="SAM" id="MobiDB-lite"/>
    </source>
</evidence>
<accession>A0A8T0IX29</accession>
<dbReference type="Proteomes" id="UP000822688">
    <property type="component" value="Chromosome 2"/>
</dbReference>
<keyword evidence="3" id="KW-1185">Reference proteome</keyword>
<evidence type="ECO:0000313" key="3">
    <source>
        <dbReference type="Proteomes" id="UP000822688"/>
    </source>
</evidence>